<evidence type="ECO:0000313" key="1">
    <source>
        <dbReference type="EMBL" id="KAK3766716.1"/>
    </source>
</evidence>
<sequence length="215" mass="23956">MGGTLKSMPAVSDCSREAEHCSKYYVVTLTRPKVWFISRYCKYTEEQALRFTLMIQHRKPFEPRPEVACEAAALATSSDWRVVLGDWPRDMLGLATSSDWRVVLGDWPRDMVSLQTSGLVGLVLTSKTHRPGSIRLHAIESRPGSLDNRALAVPSSWSVVTAAKPGFEPSRGKRYRRSVRRVSPSLACMGWAHFALAIIQQKCGLACGVTWKSCN</sequence>
<protein>
    <submittedName>
        <fullName evidence="1">Uncharacterized protein</fullName>
    </submittedName>
</protein>
<name>A0AAE0ZD50_9GAST</name>
<dbReference type="EMBL" id="JAWDGP010004202">
    <property type="protein sequence ID" value="KAK3766716.1"/>
    <property type="molecule type" value="Genomic_DNA"/>
</dbReference>
<comment type="caution">
    <text evidence="1">The sequence shown here is derived from an EMBL/GenBank/DDBJ whole genome shotgun (WGS) entry which is preliminary data.</text>
</comment>
<dbReference type="AlphaFoldDB" id="A0AAE0ZD50"/>
<keyword evidence="2" id="KW-1185">Reference proteome</keyword>
<reference evidence="1" key="1">
    <citation type="journal article" date="2023" name="G3 (Bethesda)">
        <title>A reference genome for the long-term kleptoplast-retaining sea slug Elysia crispata morphotype clarki.</title>
        <authorList>
            <person name="Eastman K.E."/>
            <person name="Pendleton A.L."/>
            <person name="Shaikh M.A."/>
            <person name="Suttiyut T."/>
            <person name="Ogas R."/>
            <person name="Tomko P."/>
            <person name="Gavelis G."/>
            <person name="Widhalm J.R."/>
            <person name="Wisecaver J.H."/>
        </authorList>
    </citation>
    <scope>NUCLEOTIDE SEQUENCE</scope>
    <source>
        <strain evidence="1">ECLA1</strain>
    </source>
</reference>
<proteinExistence type="predicted"/>
<dbReference type="Proteomes" id="UP001283361">
    <property type="component" value="Unassembled WGS sequence"/>
</dbReference>
<accession>A0AAE0ZD50</accession>
<gene>
    <name evidence="1" type="ORF">RRG08_046013</name>
</gene>
<evidence type="ECO:0000313" key="2">
    <source>
        <dbReference type="Proteomes" id="UP001283361"/>
    </source>
</evidence>
<organism evidence="1 2">
    <name type="scientific">Elysia crispata</name>
    <name type="common">lettuce slug</name>
    <dbReference type="NCBI Taxonomy" id="231223"/>
    <lineage>
        <taxon>Eukaryota</taxon>
        <taxon>Metazoa</taxon>
        <taxon>Spiralia</taxon>
        <taxon>Lophotrochozoa</taxon>
        <taxon>Mollusca</taxon>
        <taxon>Gastropoda</taxon>
        <taxon>Heterobranchia</taxon>
        <taxon>Euthyneura</taxon>
        <taxon>Panpulmonata</taxon>
        <taxon>Sacoglossa</taxon>
        <taxon>Placobranchoidea</taxon>
        <taxon>Plakobranchidae</taxon>
        <taxon>Elysia</taxon>
    </lineage>
</organism>